<dbReference type="EMBL" id="DTCM01000036">
    <property type="protein sequence ID" value="HGL40630.1"/>
    <property type="molecule type" value="Genomic_DNA"/>
</dbReference>
<dbReference type="EMBL" id="DTAD01000006">
    <property type="protein sequence ID" value="HGN89556.1"/>
    <property type="molecule type" value="Genomic_DNA"/>
</dbReference>
<dbReference type="AlphaFoldDB" id="A0A7C4E0U1"/>
<organism evidence="2">
    <name type="scientific">Caldiarchaeum subterraneum</name>
    <dbReference type="NCBI Taxonomy" id="311458"/>
    <lineage>
        <taxon>Archaea</taxon>
        <taxon>Nitrososphaerota</taxon>
        <taxon>Candidatus Caldarchaeales</taxon>
        <taxon>Candidatus Caldarchaeaceae</taxon>
        <taxon>Candidatus Caldarchaeum</taxon>
    </lineage>
</organism>
<dbReference type="SUPFAM" id="SSF52540">
    <property type="entry name" value="P-loop containing nucleoside triphosphate hydrolases"/>
    <property type="match status" value="1"/>
</dbReference>
<protein>
    <submittedName>
        <fullName evidence="2">Uncharacterized protein</fullName>
    </submittedName>
</protein>
<gene>
    <name evidence="2" type="ORF">ENT82_00285</name>
    <name evidence="1" type="ORF">ENU43_03070</name>
</gene>
<evidence type="ECO:0000313" key="2">
    <source>
        <dbReference type="EMBL" id="HGN89556.1"/>
    </source>
</evidence>
<accession>A0A7C4E0U1</accession>
<proteinExistence type="predicted"/>
<evidence type="ECO:0000313" key="1">
    <source>
        <dbReference type="EMBL" id="HGL40630.1"/>
    </source>
</evidence>
<name>A0A7C4E0U1_CALS0</name>
<reference evidence="2" key="1">
    <citation type="journal article" date="2020" name="mSystems">
        <title>Genome- and Community-Level Interaction Insights into Carbon Utilization and Element Cycling Functions of Hydrothermarchaeota in Hydrothermal Sediment.</title>
        <authorList>
            <person name="Zhou Z."/>
            <person name="Liu Y."/>
            <person name="Xu W."/>
            <person name="Pan J."/>
            <person name="Luo Z.H."/>
            <person name="Li M."/>
        </authorList>
    </citation>
    <scope>NUCLEOTIDE SEQUENCE [LARGE SCALE GENOMIC DNA]</scope>
    <source>
        <strain evidence="2">SpSt-613</strain>
        <strain evidence="1">SpSt-669</strain>
    </source>
</reference>
<comment type="caution">
    <text evidence="2">The sequence shown here is derived from an EMBL/GenBank/DDBJ whole genome shotgun (WGS) entry which is preliminary data.</text>
</comment>
<dbReference type="InterPro" id="IPR027417">
    <property type="entry name" value="P-loop_NTPase"/>
</dbReference>
<dbReference type="Gene3D" id="3.40.50.300">
    <property type="entry name" value="P-loop containing nucleotide triphosphate hydrolases"/>
    <property type="match status" value="1"/>
</dbReference>
<sequence length="107" mass="11771">MLFDLRPKERLKDLFGREEEYSKLVRLVENGSWVAVLGKRMTGKTCEKGGVYVNLLGARGLDSVLERIVSAFGLRLEELALTLGPVNVNSAANVLEKIGDGYGRVFG</sequence>